<dbReference type="GO" id="GO:0051213">
    <property type="term" value="F:dioxygenase activity"/>
    <property type="evidence" value="ECO:0007669"/>
    <property type="project" value="UniProtKB-KW"/>
</dbReference>
<keyword evidence="3" id="KW-1185">Reference proteome</keyword>
<keyword evidence="2" id="KW-0223">Dioxygenase</keyword>
<dbReference type="Pfam" id="PF07883">
    <property type="entry name" value="Cupin_2"/>
    <property type="match status" value="1"/>
</dbReference>
<proteinExistence type="predicted"/>
<evidence type="ECO:0000313" key="2">
    <source>
        <dbReference type="EMBL" id="MBB5838357.1"/>
    </source>
</evidence>
<dbReference type="InterPro" id="IPR013096">
    <property type="entry name" value="Cupin_2"/>
</dbReference>
<evidence type="ECO:0000259" key="1">
    <source>
        <dbReference type="Pfam" id="PF07883"/>
    </source>
</evidence>
<dbReference type="PANTHER" id="PTHR36440:SF1">
    <property type="entry name" value="PUTATIVE (AFU_ORTHOLOGUE AFUA_8G07350)-RELATED"/>
    <property type="match status" value="1"/>
</dbReference>
<protein>
    <submittedName>
        <fullName evidence="2">Quercetin dioxygenase-like cupin family protein</fullName>
    </submittedName>
</protein>
<dbReference type="Proteomes" id="UP000549971">
    <property type="component" value="Unassembled WGS sequence"/>
</dbReference>
<dbReference type="SUPFAM" id="SSF51182">
    <property type="entry name" value="RmlC-like cupins"/>
    <property type="match status" value="1"/>
</dbReference>
<dbReference type="PANTHER" id="PTHR36440">
    <property type="entry name" value="PUTATIVE (AFU_ORTHOLOGUE AFUA_8G07350)-RELATED"/>
    <property type="match status" value="1"/>
</dbReference>
<dbReference type="RefSeq" id="WP_184799076.1">
    <property type="nucleotide sequence ID" value="NZ_JACHMY010000001.1"/>
</dbReference>
<gene>
    <name evidence="2" type="ORF">HDA39_005091</name>
</gene>
<dbReference type="InterPro" id="IPR053146">
    <property type="entry name" value="QDO-like"/>
</dbReference>
<keyword evidence="2" id="KW-0560">Oxidoreductase</keyword>
<accession>A0A7W9JA15</accession>
<dbReference type="InterPro" id="IPR014710">
    <property type="entry name" value="RmlC-like_jellyroll"/>
</dbReference>
<evidence type="ECO:0000313" key="3">
    <source>
        <dbReference type="Proteomes" id="UP000549971"/>
    </source>
</evidence>
<comment type="caution">
    <text evidence="2">The sequence shown here is derived from an EMBL/GenBank/DDBJ whole genome shotgun (WGS) entry which is preliminary data.</text>
</comment>
<organism evidence="2 3">
    <name type="scientific">Kribbella italica</name>
    <dbReference type="NCBI Taxonomy" id="1540520"/>
    <lineage>
        <taxon>Bacteria</taxon>
        <taxon>Bacillati</taxon>
        <taxon>Actinomycetota</taxon>
        <taxon>Actinomycetes</taxon>
        <taxon>Propionibacteriales</taxon>
        <taxon>Kribbellaceae</taxon>
        <taxon>Kribbella</taxon>
    </lineage>
</organism>
<sequence>MSAPIIVRSTDAEVLSASGVTLLADTPATNGHLTSHRSTFQPGKEGAPPHLHREASELFYVLTGNLRVLTGETLTTLHAGDFLVVPPNTPHAFEAAGDSTAEVLFVLTHAKPRFDYYRLLEGVYRGDTDPAVLATTSDTYDNHYVESPTWIAR</sequence>
<name>A0A7W9JA15_9ACTN</name>
<dbReference type="AlphaFoldDB" id="A0A7W9JA15"/>
<reference evidence="2 3" key="1">
    <citation type="submission" date="2020-08" db="EMBL/GenBank/DDBJ databases">
        <title>Sequencing the genomes of 1000 actinobacteria strains.</title>
        <authorList>
            <person name="Klenk H.-P."/>
        </authorList>
    </citation>
    <scope>NUCLEOTIDE SEQUENCE [LARGE SCALE GENOMIC DNA]</scope>
    <source>
        <strain evidence="2 3">DSM 28967</strain>
    </source>
</reference>
<dbReference type="Gene3D" id="2.60.120.10">
    <property type="entry name" value="Jelly Rolls"/>
    <property type="match status" value="1"/>
</dbReference>
<dbReference type="InterPro" id="IPR011051">
    <property type="entry name" value="RmlC_Cupin_sf"/>
</dbReference>
<feature type="domain" description="Cupin type-2" evidence="1">
    <location>
        <begin position="38"/>
        <end position="106"/>
    </location>
</feature>
<dbReference type="EMBL" id="JACHMY010000001">
    <property type="protein sequence ID" value="MBB5838357.1"/>
    <property type="molecule type" value="Genomic_DNA"/>
</dbReference>